<name>A0A1X2HEP7_SYNRA</name>
<keyword evidence="3" id="KW-0813">Transport</keyword>
<evidence type="ECO:0000256" key="3">
    <source>
        <dbReference type="ARBA" id="ARBA00022448"/>
    </source>
</evidence>
<evidence type="ECO:0000256" key="11">
    <source>
        <dbReference type="ARBA" id="ARBA00023303"/>
    </source>
</evidence>
<keyword evidence="10 12" id="KW-0472">Membrane</keyword>
<evidence type="ECO:0000256" key="4">
    <source>
        <dbReference type="ARBA" id="ARBA00022538"/>
    </source>
</evidence>
<feature type="transmembrane region" description="Helical" evidence="12">
    <location>
        <begin position="59"/>
        <end position="81"/>
    </location>
</feature>
<evidence type="ECO:0000256" key="7">
    <source>
        <dbReference type="ARBA" id="ARBA00022958"/>
    </source>
</evidence>
<protein>
    <submittedName>
        <fullName evidence="13">Uncharacterized protein</fullName>
    </submittedName>
</protein>
<sequence length="266" mass="28715">MVEVVSPSEQLAALITALATFSLDVPFFNVTVPVLDVLHALLINYIYRSALAGNHSRVGWGQGFLATIVMCAGGGSTVALLRGEPLGILMSNSFWMIYGGVYWAMFSNPYVFQYTDYLFKLPLVEDLFTVVDAILRNQAIIQFGVDGVNATLGADKWVAKILCGTLSGSGGGVWVDAFQLTSHNWTFSTPRVLQAINMDMKASFASSLFYVVTTTPKVAQLVGSPLLSAAEAQAWSTVILTAGLLYGNQIARQAKKAVKESKKKTN</sequence>
<evidence type="ECO:0000256" key="6">
    <source>
        <dbReference type="ARBA" id="ARBA00022826"/>
    </source>
</evidence>
<reference evidence="13 14" key="1">
    <citation type="submission" date="2016-07" db="EMBL/GenBank/DDBJ databases">
        <title>Pervasive Adenine N6-methylation of Active Genes in Fungi.</title>
        <authorList>
            <consortium name="DOE Joint Genome Institute"/>
            <person name="Mondo S.J."/>
            <person name="Dannebaum R.O."/>
            <person name="Kuo R.C."/>
            <person name="Labutti K."/>
            <person name="Haridas S."/>
            <person name="Kuo A."/>
            <person name="Salamov A."/>
            <person name="Ahrendt S.R."/>
            <person name="Lipzen A."/>
            <person name="Sullivan W."/>
            <person name="Andreopoulos W.B."/>
            <person name="Clum A."/>
            <person name="Lindquist E."/>
            <person name="Daum C."/>
            <person name="Ramamoorthy G.K."/>
            <person name="Gryganskyi A."/>
            <person name="Culley D."/>
            <person name="Magnuson J.K."/>
            <person name="James T.Y."/>
            <person name="O'Malley M.A."/>
            <person name="Stajich J.E."/>
            <person name="Spatafora J.W."/>
            <person name="Visel A."/>
            <person name="Grigoriev I.V."/>
        </authorList>
    </citation>
    <scope>NUCLEOTIDE SEQUENCE [LARGE SCALE GENOMIC DNA]</scope>
    <source>
        <strain evidence="13 14">NRRL 2496</strain>
    </source>
</reference>
<proteinExistence type="inferred from homology"/>
<accession>A0A1X2HEP7</accession>
<keyword evidence="6" id="KW-0631">Potassium channel</keyword>
<feature type="transmembrane region" description="Helical" evidence="12">
    <location>
        <begin position="93"/>
        <end position="112"/>
    </location>
</feature>
<dbReference type="GO" id="GO:0012505">
    <property type="term" value="C:endomembrane system"/>
    <property type="evidence" value="ECO:0007669"/>
    <property type="project" value="UniProtKB-SubCell"/>
</dbReference>
<keyword evidence="4" id="KW-0633">Potassium transport</keyword>
<comment type="similarity">
    <text evidence="2">Belongs to the TMEM38 family.</text>
</comment>
<keyword evidence="11" id="KW-0407">Ion channel</keyword>
<evidence type="ECO:0000256" key="10">
    <source>
        <dbReference type="ARBA" id="ARBA00023136"/>
    </source>
</evidence>
<dbReference type="GO" id="GO:0005267">
    <property type="term" value="F:potassium channel activity"/>
    <property type="evidence" value="ECO:0007669"/>
    <property type="project" value="UniProtKB-KW"/>
</dbReference>
<evidence type="ECO:0000256" key="8">
    <source>
        <dbReference type="ARBA" id="ARBA00022989"/>
    </source>
</evidence>
<keyword evidence="8 12" id="KW-1133">Transmembrane helix</keyword>
<dbReference type="OMA" id="CATYLAM"/>
<dbReference type="InParanoid" id="A0A1X2HEP7"/>
<keyword evidence="9" id="KW-0406">Ion transport</keyword>
<dbReference type="GO" id="GO:0042802">
    <property type="term" value="F:identical protein binding"/>
    <property type="evidence" value="ECO:0007669"/>
    <property type="project" value="InterPro"/>
</dbReference>
<organism evidence="13 14">
    <name type="scientific">Syncephalastrum racemosum</name>
    <name type="common">Filamentous fungus</name>
    <dbReference type="NCBI Taxonomy" id="13706"/>
    <lineage>
        <taxon>Eukaryota</taxon>
        <taxon>Fungi</taxon>
        <taxon>Fungi incertae sedis</taxon>
        <taxon>Mucoromycota</taxon>
        <taxon>Mucoromycotina</taxon>
        <taxon>Mucoromycetes</taxon>
        <taxon>Mucorales</taxon>
        <taxon>Syncephalastraceae</taxon>
        <taxon>Syncephalastrum</taxon>
    </lineage>
</organism>
<gene>
    <name evidence="13" type="ORF">BCR43DRAFT_489700</name>
</gene>
<keyword evidence="7" id="KW-0630">Potassium</keyword>
<feature type="transmembrane region" description="Helical" evidence="12">
    <location>
        <begin position="27"/>
        <end position="47"/>
    </location>
</feature>
<dbReference type="InterPro" id="IPR007866">
    <property type="entry name" value="TRIC_channel"/>
</dbReference>
<keyword evidence="5 12" id="KW-0812">Transmembrane</keyword>
<dbReference type="Pfam" id="PF05197">
    <property type="entry name" value="TRIC"/>
    <property type="match status" value="1"/>
</dbReference>
<comment type="subcellular location">
    <subcellularLocation>
        <location evidence="1">Endomembrane system</location>
        <topology evidence="1">Multi-pass membrane protein</topology>
    </subcellularLocation>
</comment>
<dbReference type="AlphaFoldDB" id="A0A1X2HEP7"/>
<dbReference type="Proteomes" id="UP000242180">
    <property type="component" value="Unassembled WGS sequence"/>
</dbReference>
<evidence type="ECO:0000256" key="1">
    <source>
        <dbReference type="ARBA" id="ARBA00004127"/>
    </source>
</evidence>
<dbReference type="GO" id="GO:0016020">
    <property type="term" value="C:membrane"/>
    <property type="evidence" value="ECO:0007669"/>
    <property type="project" value="InterPro"/>
</dbReference>
<dbReference type="EMBL" id="MCGN01000004">
    <property type="protein sequence ID" value="ORY97397.1"/>
    <property type="molecule type" value="Genomic_DNA"/>
</dbReference>
<evidence type="ECO:0000256" key="2">
    <source>
        <dbReference type="ARBA" id="ARBA00005766"/>
    </source>
</evidence>
<evidence type="ECO:0000256" key="9">
    <source>
        <dbReference type="ARBA" id="ARBA00023065"/>
    </source>
</evidence>
<evidence type="ECO:0000313" key="13">
    <source>
        <dbReference type="EMBL" id="ORY97397.1"/>
    </source>
</evidence>
<dbReference type="OrthoDB" id="206005at2759"/>
<comment type="caution">
    <text evidence="13">The sequence shown here is derived from an EMBL/GenBank/DDBJ whole genome shotgun (WGS) entry which is preliminary data.</text>
</comment>
<keyword evidence="14" id="KW-1185">Reference proteome</keyword>
<evidence type="ECO:0000256" key="5">
    <source>
        <dbReference type="ARBA" id="ARBA00022692"/>
    </source>
</evidence>
<evidence type="ECO:0000256" key="12">
    <source>
        <dbReference type="SAM" id="Phobius"/>
    </source>
</evidence>
<evidence type="ECO:0000313" key="14">
    <source>
        <dbReference type="Proteomes" id="UP000242180"/>
    </source>
</evidence>